<evidence type="ECO:0000256" key="4">
    <source>
        <dbReference type="ARBA" id="ARBA00022679"/>
    </source>
</evidence>
<comment type="subcellular location">
    <subcellularLocation>
        <location evidence="1">Endoplasmic reticulum membrane</location>
        <topology evidence="1">Multi-pass membrane protein</topology>
    </subcellularLocation>
</comment>
<comment type="similarity">
    <text evidence="2">Belongs to the polyprenol kinase family.</text>
</comment>
<reference evidence="11" key="1">
    <citation type="submission" date="2023-08" db="EMBL/GenBank/DDBJ databases">
        <title>Draft sequence of the Babesia gibsoni genome.</title>
        <authorList>
            <person name="Yamagishi J.Y."/>
            <person name="Xuan X.X."/>
        </authorList>
    </citation>
    <scope>NUCLEOTIDE SEQUENCE</scope>
    <source>
        <strain evidence="11">Azabu</strain>
    </source>
</reference>
<dbReference type="EC" id="2.7.1.108" evidence="3"/>
<keyword evidence="6" id="KW-0418">Kinase</keyword>
<feature type="transmembrane region" description="Helical" evidence="10">
    <location>
        <begin position="188"/>
        <end position="208"/>
    </location>
</feature>
<feature type="transmembrane region" description="Helical" evidence="10">
    <location>
        <begin position="83"/>
        <end position="103"/>
    </location>
</feature>
<evidence type="ECO:0000256" key="10">
    <source>
        <dbReference type="SAM" id="Phobius"/>
    </source>
</evidence>
<keyword evidence="7" id="KW-0256">Endoplasmic reticulum</keyword>
<name>A0AAD8PEH6_BABGI</name>
<dbReference type="GO" id="GO:0005789">
    <property type="term" value="C:endoplasmic reticulum membrane"/>
    <property type="evidence" value="ECO:0007669"/>
    <property type="project" value="UniProtKB-SubCell"/>
</dbReference>
<feature type="transmembrane region" description="Helical" evidence="10">
    <location>
        <begin position="468"/>
        <end position="489"/>
    </location>
</feature>
<evidence type="ECO:0000256" key="7">
    <source>
        <dbReference type="ARBA" id="ARBA00022824"/>
    </source>
</evidence>
<feature type="transmembrane region" description="Helical" evidence="10">
    <location>
        <begin position="12"/>
        <end position="34"/>
    </location>
</feature>
<dbReference type="GO" id="GO:0043048">
    <property type="term" value="P:dolichyl monophosphate biosynthetic process"/>
    <property type="evidence" value="ECO:0007669"/>
    <property type="project" value="TreeGrafter"/>
</dbReference>
<evidence type="ECO:0000256" key="9">
    <source>
        <dbReference type="ARBA" id="ARBA00023136"/>
    </source>
</evidence>
<feature type="transmembrane region" description="Helical" evidence="10">
    <location>
        <begin position="495"/>
        <end position="516"/>
    </location>
</feature>
<dbReference type="EMBL" id="JAVEPI010000002">
    <property type="protein sequence ID" value="KAK1443870.1"/>
    <property type="molecule type" value="Genomic_DNA"/>
</dbReference>
<feature type="transmembrane region" description="Helical" evidence="10">
    <location>
        <begin position="220"/>
        <end position="241"/>
    </location>
</feature>
<feature type="transmembrane region" description="Helical" evidence="10">
    <location>
        <begin position="40"/>
        <end position="59"/>
    </location>
</feature>
<dbReference type="GO" id="GO:0004168">
    <property type="term" value="F:dolichol kinase activity"/>
    <property type="evidence" value="ECO:0007669"/>
    <property type="project" value="UniProtKB-EC"/>
</dbReference>
<dbReference type="PANTHER" id="PTHR13205:SF15">
    <property type="entry name" value="DOLICHOL KINASE"/>
    <property type="match status" value="1"/>
</dbReference>
<feature type="transmembrane region" description="Helical" evidence="10">
    <location>
        <begin position="433"/>
        <end position="456"/>
    </location>
</feature>
<keyword evidence="12" id="KW-1185">Reference proteome</keyword>
<keyword evidence="5 10" id="KW-0812">Transmembrane</keyword>
<evidence type="ECO:0000313" key="12">
    <source>
        <dbReference type="Proteomes" id="UP001230268"/>
    </source>
</evidence>
<dbReference type="PANTHER" id="PTHR13205">
    <property type="entry name" value="TRANSMEMBRANE PROTEIN 15-RELATED"/>
    <property type="match status" value="1"/>
</dbReference>
<sequence length="542" mass="60229">MSSPLLQNRQSLAAFVALDCTLLPFLLAVIAKGFGEVKVLKAVGAFALTFVIALVLRMLNRKKYERHDRLKVQEYGNQSRTAILYRLYSILPYLHTLLLPTFIKSVPVFASSEVPDMLLFGAVLFCIMEKFLFDAKAITVVACCCVYVVNRFYPLVLDDGLIPFLLLQGLLFVAVRKDLGRNLGLYDSALMTQLVTLGVYLFTGGYNYPLGGVLNPLIDILVYMGYVVLVLLVVLMAEEVVDHQPERCIKRCLMNVARLLVAVFAVLLYFRWMYKVKEYAGGMSPLMGLFRVLKKKEALITLGTWLVLSVSCLGFLLHMSAKLPPDQTAKSPLITFLRKGLHLLTLACAGLGFHFKQHLLLGFVLFVVFLVLTTLELLRFYGMLCAKCDRHLRHLYKSFGEVPEHRSLITSHVSFALACGAPLWMAIMNARRLDYVFASLGFVTVGLADSMAAIVGRHFKKQDANEKSVHGSVAFFFSALIGLLAVVFLTTGGVVHVKLIVAAVAVAFTTTIVEAGRLHADNFIVSMAACIVYHSVMKYIKL</sequence>
<feature type="transmembrane region" description="Helical" evidence="10">
    <location>
        <begin position="253"/>
        <end position="274"/>
    </location>
</feature>
<feature type="transmembrane region" description="Helical" evidence="10">
    <location>
        <begin position="359"/>
        <end position="386"/>
    </location>
</feature>
<proteinExistence type="inferred from homology"/>
<feature type="transmembrane region" description="Helical" evidence="10">
    <location>
        <begin position="523"/>
        <end position="540"/>
    </location>
</feature>
<organism evidence="11 12">
    <name type="scientific">Babesia gibsoni</name>
    <dbReference type="NCBI Taxonomy" id="33632"/>
    <lineage>
        <taxon>Eukaryota</taxon>
        <taxon>Sar</taxon>
        <taxon>Alveolata</taxon>
        <taxon>Apicomplexa</taxon>
        <taxon>Aconoidasida</taxon>
        <taxon>Piroplasmida</taxon>
        <taxon>Babesiidae</taxon>
        <taxon>Babesia</taxon>
    </lineage>
</organism>
<dbReference type="InterPro" id="IPR032974">
    <property type="entry name" value="Polypren_kinase"/>
</dbReference>
<protein>
    <recommendedName>
        <fullName evidence="3">dolichol kinase</fullName>
        <ecNumber evidence="3">2.7.1.108</ecNumber>
    </recommendedName>
</protein>
<evidence type="ECO:0000256" key="1">
    <source>
        <dbReference type="ARBA" id="ARBA00004477"/>
    </source>
</evidence>
<evidence type="ECO:0000256" key="8">
    <source>
        <dbReference type="ARBA" id="ARBA00022989"/>
    </source>
</evidence>
<evidence type="ECO:0000256" key="2">
    <source>
        <dbReference type="ARBA" id="ARBA00010794"/>
    </source>
</evidence>
<keyword evidence="4" id="KW-0808">Transferase</keyword>
<evidence type="ECO:0000256" key="5">
    <source>
        <dbReference type="ARBA" id="ARBA00022692"/>
    </source>
</evidence>
<keyword evidence="9 10" id="KW-0472">Membrane</keyword>
<gene>
    <name evidence="11" type="ORF">BgAZ_207460</name>
</gene>
<feature type="transmembrane region" description="Helical" evidence="10">
    <location>
        <begin position="298"/>
        <end position="321"/>
    </location>
</feature>
<dbReference type="Proteomes" id="UP001230268">
    <property type="component" value="Unassembled WGS sequence"/>
</dbReference>
<evidence type="ECO:0000313" key="11">
    <source>
        <dbReference type="EMBL" id="KAK1443870.1"/>
    </source>
</evidence>
<evidence type="ECO:0000256" key="3">
    <source>
        <dbReference type="ARBA" id="ARBA00012132"/>
    </source>
</evidence>
<accession>A0AAD8PEH6</accession>
<feature type="transmembrane region" description="Helical" evidence="10">
    <location>
        <begin position="160"/>
        <end position="176"/>
    </location>
</feature>
<dbReference type="AlphaFoldDB" id="A0AAD8PEH6"/>
<evidence type="ECO:0000256" key="6">
    <source>
        <dbReference type="ARBA" id="ARBA00022777"/>
    </source>
</evidence>
<comment type="caution">
    <text evidence="11">The sequence shown here is derived from an EMBL/GenBank/DDBJ whole genome shotgun (WGS) entry which is preliminary data.</text>
</comment>
<keyword evidence="8 10" id="KW-1133">Transmembrane helix</keyword>